<organism evidence="2 3">
    <name type="scientific">Candidatus Spyradenecus faecavium</name>
    <dbReference type="NCBI Taxonomy" id="2840947"/>
    <lineage>
        <taxon>Bacteria</taxon>
        <taxon>Pseudomonadati</taxon>
        <taxon>Lentisphaerota</taxon>
        <taxon>Lentisphaeria</taxon>
        <taxon>Lentisphaerales</taxon>
        <taxon>Lentisphaeraceae</taxon>
        <taxon>Lentisphaeraceae incertae sedis</taxon>
        <taxon>Candidatus Spyradenecus</taxon>
    </lineage>
</organism>
<dbReference type="Gene3D" id="1.10.1200.10">
    <property type="entry name" value="ACP-like"/>
    <property type="match status" value="1"/>
</dbReference>
<evidence type="ECO:0000313" key="2">
    <source>
        <dbReference type="EMBL" id="HIV08974.1"/>
    </source>
</evidence>
<comment type="caution">
    <text evidence="2">The sequence shown here is derived from an EMBL/GenBank/DDBJ whole genome shotgun (WGS) entry which is preliminary data.</text>
</comment>
<proteinExistence type="predicted"/>
<dbReference type="InterPro" id="IPR036736">
    <property type="entry name" value="ACP-like_sf"/>
</dbReference>
<dbReference type="EMBL" id="DVOR01000080">
    <property type="protein sequence ID" value="HIV08974.1"/>
    <property type="molecule type" value="Genomic_DNA"/>
</dbReference>
<accession>A0A9D1NLN3</accession>
<dbReference type="InterPro" id="IPR009081">
    <property type="entry name" value="PP-bd_ACP"/>
</dbReference>
<dbReference type="SUPFAM" id="SSF47336">
    <property type="entry name" value="ACP-like"/>
    <property type="match status" value="1"/>
</dbReference>
<evidence type="ECO:0000313" key="3">
    <source>
        <dbReference type="Proteomes" id="UP000886845"/>
    </source>
</evidence>
<name>A0A9D1NLN3_9BACT</name>
<evidence type="ECO:0000259" key="1">
    <source>
        <dbReference type="PROSITE" id="PS50075"/>
    </source>
</evidence>
<dbReference type="PROSITE" id="PS50075">
    <property type="entry name" value="CARRIER"/>
    <property type="match status" value="1"/>
</dbReference>
<feature type="domain" description="Carrier" evidence="1">
    <location>
        <begin position="1"/>
        <end position="74"/>
    </location>
</feature>
<reference evidence="2" key="1">
    <citation type="submission" date="2020-10" db="EMBL/GenBank/DDBJ databases">
        <authorList>
            <person name="Gilroy R."/>
        </authorList>
    </citation>
    <scope>NUCLEOTIDE SEQUENCE</scope>
    <source>
        <strain evidence="2">35461</strain>
    </source>
</reference>
<dbReference type="AlphaFoldDB" id="A0A9D1NLN3"/>
<dbReference type="Pfam" id="PF00550">
    <property type="entry name" value="PP-binding"/>
    <property type="match status" value="1"/>
</dbReference>
<dbReference type="Proteomes" id="UP000886845">
    <property type="component" value="Unassembled WGS sequence"/>
</dbReference>
<sequence length="74" mass="8165">MIETIREMLSGILGREMPPLTPQTPFEDLPGWDSVVHLSILMEAERRFGLSLTAAQMIGMKTVGDLLALLEAKP</sequence>
<gene>
    <name evidence="2" type="ORF">IAC79_02525</name>
</gene>
<reference evidence="2" key="2">
    <citation type="journal article" date="2021" name="PeerJ">
        <title>Extensive microbial diversity within the chicken gut microbiome revealed by metagenomics and culture.</title>
        <authorList>
            <person name="Gilroy R."/>
            <person name="Ravi A."/>
            <person name="Getino M."/>
            <person name="Pursley I."/>
            <person name="Horton D.L."/>
            <person name="Alikhan N.F."/>
            <person name="Baker D."/>
            <person name="Gharbi K."/>
            <person name="Hall N."/>
            <person name="Watson M."/>
            <person name="Adriaenssens E.M."/>
            <person name="Foster-Nyarko E."/>
            <person name="Jarju S."/>
            <person name="Secka A."/>
            <person name="Antonio M."/>
            <person name="Oren A."/>
            <person name="Chaudhuri R.R."/>
            <person name="La Ragione R."/>
            <person name="Hildebrand F."/>
            <person name="Pallen M.J."/>
        </authorList>
    </citation>
    <scope>NUCLEOTIDE SEQUENCE</scope>
    <source>
        <strain evidence="2">35461</strain>
    </source>
</reference>
<protein>
    <submittedName>
        <fullName evidence="2">Acyl carrier protein</fullName>
    </submittedName>
</protein>